<sequence>MKKQLFVLLASMLFSFPLMSQVGINTTSPKATLEVNAKNLDGETSEGLLSPRLSGDALHNADLKGVYREAQDGTLIFVTAAPSSSNRVGQTANIDSRGFYYYDYPQNSWTKLNVTVPIHKISSNQVFSKGVSEINKGAFSFLSPAALTKVNQWISKGLNESKLLAAFNKATNKEALVSKLETSKSIYHQRVHIEDWDNIPGIVKSSYVRNGLSSAKTNSSWNNAALDLPAIEAANFVDATAVELQAGTKIYRVTGGAPGGGYWTLQKPGSVGNVIGGTAVQPAWNDFSKMFVYEVPQGQTLKVWLGSTAKQPVEQGVTNPHLPGGDQQIFIPQVIRNQAFQSLIKQTQLPW</sequence>
<dbReference type="EMBL" id="QWIV01000005">
    <property type="protein sequence ID" value="RMZ60816.1"/>
    <property type="molecule type" value="Genomic_DNA"/>
</dbReference>
<evidence type="ECO:0000256" key="1">
    <source>
        <dbReference type="SAM" id="SignalP"/>
    </source>
</evidence>
<feature type="signal peptide" evidence="1">
    <location>
        <begin position="1"/>
        <end position="20"/>
    </location>
</feature>
<evidence type="ECO:0000313" key="3">
    <source>
        <dbReference type="Proteomes" id="UP000267524"/>
    </source>
</evidence>
<feature type="chain" id="PRO_5017991946" evidence="1">
    <location>
        <begin position="21"/>
        <end position="351"/>
    </location>
</feature>
<accession>A0A3M7LGV5</accession>
<proteinExistence type="predicted"/>
<protein>
    <submittedName>
        <fullName evidence="2">Uncharacterized protein</fullName>
    </submittedName>
</protein>
<keyword evidence="3" id="KW-1185">Reference proteome</keyword>
<dbReference type="Proteomes" id="UP000267524">
    <property type="component" value="Unassembled WGS sequence"/>
</dbReference>
<keyword evidence="1" id="KW-0732">Signal</keyword>
<dbReference type="AlphaFoldDB" id="A0A3M7LGV5"/>
<dbReference type="RefSeq" id="WP_122545623.1">
    <property type="nucleotide sequence ID" value="NZ_QWIV01000005.1"/>
</dbReference>
<gene>
    <name evidence="2" type="ORF">D1632_02225</name>
</gene>
<evidence type="ECO:0000313" key="2">
    <source>
        <dbReference type="EMBL" id="RMZ60816.1"/>
    </source>
</evidence>
<reference evidence="2 3" key="1">
    <citation type="submission" date="2018-08" db="EMBL/GenBank/DDBJ databases">
        <title>Chryseobacterium nematophagum: a novel matrix digesting pathogen of nematodes.</title>
        <authorList>
            <person name="Page A."/>
            <person name="Roberts M."/>
            <person name="Felix M.-A."/>
            <person name="Weir W."/>
        </authorList>
    </citation>
    <scope>NUCLEOTIDE SEQUENCE [LARGE SCALE GENOMIC DNA]</scope>
    <source>
        <strain evidence="2 3">JUb275</strain>
    </source>
</reference>
<comment type="caution">
    <text evidence="2">The sequence shown here is derived from an EMBL/GenBank/DDBJ whole genome shotgun (WGS) entry which is preliminary data.</text>
</comment>
<name>A0A3M7LGV5_9FLAO</name>
<organism evidence="2 3">
    <name type="scientific">Chryseobacterium nematophagum</name>
    <dbReference type="NCBI Taxonomy" id="2305228"/>
    <lineage>
        <taxon>Bacteria</taxon>
        <taxon>Pseudomonadati</taxon>
        <taxon>Bacteroidota</taxon>
        <taxon>Flavobacteriia</taxon>
        <taxon>Flavobacteriales</taxon>
        <taxon>Weeksellaceae</taxon>
        <taxon>Chryseobacterium group</taxon>
        <taxon>Chryseobacterium</taxon>
    </lineage>
</organism>